<dbReference type="Proteomes" id="UP000184267">
    <property type="component" value="Unassembled WGS sequence"/>
</dbReference>
<evidence type="ECO:0000313" key="3">
    <source>
        <dbReference type="Proteomes" id="UP000184267"/>
    </source>
</evidence>
<sequence length="203" mass="22012">MNMAEVRESSDEVAIDGAVDSPPRAFEDNLDFQEVFPKTSRIVLGPDEYYRTQASDTALNHPGHNAVSLEFTVDLSTVPHGTNSKTVASPLTRQTATPRTCPRTAKDRAGAICSVCGSCEDERRRPTRTCHGNALRATGVLDDVNGQKIRDLQEHAFDELNGTGATPSPSEYIDLRDGGVPDASVLPDPYSFPSAWTTFTEEA</sequence>
<feature type="region of interest" description="Disordered" evidence="1">
    <location>
        <begin position="82"/>
        <end position="104"/>
    </location>
</feature>
<feature type="compositionally biased region" description="Basic and acidic residues" evidence="1">
    <location>
        <begin position="1"/>
        <end position="10"/>
    </location>
</feature>
<dbReference type="OrthoDB" id="2757267at2759"/>
<name>A0A1M2VFW4_TRAPU</name>
<protein>
    <submittedName>
        <fullName evidence="2">Uncharacterized protein</fullName>
    </submittedName>
</protein>
<feature type="compositionally biased region" description="Polar residues" evidence="1">
    <location>
        <begin position="82"/>
        <end position="98"/>
    </location>
</feature>
<gene>
    <name evidence="2" type="ORF">TRAPUB_2688</name>
</gene>
<dbReference type="EMBL" id="MNAD01001309">
    <property type="protein sequence ID" value="OJT06413.1"/>
    <property type="molecule type" value="Genomic_DNA"/>
</dbReference>
<proteinExistence type="predicted"/>
<reference evidence="2 3" key="1">
    <citation type="submission" date="2016-10" db="EMBL/GenBank/DDBJ databases">
        <title>Genome sequence of the basidiomycete white-rot fungus Trametes pubescens.</title>
        <authorList>
            <person name="Makela M.R."/>
            <person name="Granchi Z."/>
            <person name="Peng M."/>
            <person name="De Vries R.P."/>
            <person name="Grigoriev I."/>
            <person name="Riley R."/>
            <person name="Hilden K."/>
        </authorList>
    </citation>
    <scope>NUCLEOTIDE SEQUENCE [LARGE SCALE GENOMIC DNA]</scope>
    <source>
        <strain evidence="2 3">FBCC735</strain>
    </source>
</reference>
<organism evidence="2 3">
    <name type="scientific">Trametes pubescens</name>
    <name type="common">White-rot fungus</name>
    <dbReference type="NCBI Taxonomy" id="154538"/>
    <lineage>
        <taxon>Eukaryota</taxon>
        <taxon>Fungi</taxon>
        <taxon>Dikarya</taxon>
        <taxon>Basidiomycota</taxon>
        <taxon>Agaricomycotina</taxon>
        <taxon>Agaricomycetes</taxon>
        <taxon>Polyporales</taxon>
        <taxon>Polyporaceae</taxon>
        <taxon>Trametes</taxon>
    </lineage>
</organism>
<dbReference type="AlphaFoldDB" id="A0A1M2VFW4"/>
<evidence type="ECO:0000313" key="2">
    <source>
        <dbReference type="EMBL" id="OJT06413.1"/>
    </source>
</evidence>
<feature type="region of interest" description="Disordered" evidence="1">
    <location>
        <begin position="159"/>
        <end position="187"/>
    </location>
</feature>
<accession>A0A1M2VFW4</accession>
<evidence type="ECO:0000256" key="1">
    <source>
        <dbReference type="SAM" id="MobiDB-lite"/>
    </source>
</evidence>
<feature type="region of interest" description="Disordered" evidence="1">
    <location>
        <begin position="1"/>
        <end position="22"/>
    </location>
</feature>
<keyword evidence="3" id="KW-1185">Reference proteome</keyword>
<comment type="caution">
    <text evidence="2">The sequence shown here is derived from an EMBL/GenBank/DDBJ whole genome shotgun (WGS) entry which is preliminary data.</text>
</comment>